<sequence>MSEAYRKAGVDIDAGNEAVERIKGHVARTRRPGVLGEIGGFGGLFALSGYENPVLVAATDGVGTKLKLAFMLEKHDTIGVDCVAMCVNDLIVQGAEPLFFLDYIATGRLSPDEVEAVVKGIADGCEQAGCALIGGETAEMPGMYAPGEYDVAGFSVGAVERDRLLTGKSIQPGDFLLGLASDGLHSNGYSLARRVLLGEENQKAGRLTETVPWGGRTWGEELLVPTRIYVKTFRDLASRFTVKGGAHITGGGVVENIPRMFPDGLTAEIDAGSWPVSPVFTALGQEGGLAESDLFRTFNMGIGLVLCLPPDEAEAARKRAESLGERAYLIGRVVEGAEGLRWKRGEKA</sequence>
<dbReference type="InterPro" id="IPR004733">
    <property type="entry name" value="PurM_cligase"/>
</dbReference>
<dbReference type="PANTHER" id="PTHR10520:SF12">
    <property type="entry name" value="TRIFUNCTIONAL PURINE BIOSYNTHETIC PROTEIN ADENOSINE-3"/>
    <property type="match status" value="1"/>
</dbReference>
<keyword evidence="5 12" id="KW-0436">Ligase</keyword>
<reference evidence="16" key="1">
    <citation type="journal article" date="2019" name="Int. J. Syst. Evol. Microbiol.">
        <title>The Global Catalogue of Microorganisms (GCM) 10K type strain sequencing project: providing services to taxonomists for standard genome sequencing and annotation.</title>
        <authorList>
            <consortium name="The Broad Institute Genomics Platform"/>
            <consortium name="The Broad Institute Genome Sequencing Center for Infectious Disease"/>
            <person name="Wu L."/>
            <person name="Ma J."/>
        </authorList>
    </citation>
    <scope>NUCLEOTIDE SEQUENCE [LARGE SCALE GENOMIC DNA]</scope>
    <source>
        <strain evidence="16">IBRC-M 10813</strain>
    </source>
</reference>
<comment type="caution">
    <text evidence="15">The sequence shown here is derived from an EMBL/GenBank/DDBJ whole genome shotgun (WGS) entry which is preliminary data.</text>
</comment>
<dbReference type="InterPro" id="IPR016188">
    <property type="entry name" value="PurM-like_N"/>
</dbReference>
<evidence type="ECO:0000256" key="11">
    <source>
        <dbReference type="ARBA" id="ARBA00049057"/>
    </source>
</evidence>
<dbReference type="Proteomes" id="UP001595843">
    <property type="component" value="Unassembled WGS sequence"/>
</dbReference>
<evidence type="ECO:0000313" key="15">
    <source>
        <dbReference type="EMBL" id="MFC4075614.1"/>
    </source>
</evidence>
<dbReference type="Gene3D" id="3.30.1330.10">
    <property type="entry name" value="PurM-like, N-terminal domain"/>
    <property type="match status" value="1"/>
</dbReference>
<dbReference type="PANTHER" id="PTHR10520">
    <property type="entry name" value="TRIFUNCTIONAL PURINE BIOSYNTHETIC PROTEIN ADENOSINE-3-RELATED"/>
    <property type="match status" value="1"/>
</dbReference>
<evidence type="ECO:0000256" key="8">
    <source>
        <dbReference type="ARBA" id="ARBA00031908"/>
    </source>
</evidence>
<comment type="catalytic activity">
    <reaction evidence="11 12">
        <text>2-formamido-N(1)-(5-O-phospho-beta-D-ribosyl)acetamidine + ATP = 5-amino-1-(5-phospho-beta-D-ribosyl)imidazole + ADP + phosphate + H(+)</text>
        <dbReference type="Rhea" id="RHEA:23032"/>
        <dbReference type="ChEBI" id="CHEBI:15378"/>
        <dbReference type="ChEBI" id="CHEBI:30616"/>
        <dbReference type="ChEBI" id="CHEBI:43474"/>
        <dbReference type="ChEBI" id="CHEBI:137981"/>
        <dbReference type="ChEBI" id="CHEBI:147287"/>
        <dbReference type="ChEBI" id="CHEBI:456216"/>
        <dbReference type="EC" id="6.3.3.1"/>
    </reaction>
</comment>
<evidence type="ECO:0000256" key="3">
    <source>
        <dbReference type="ARBA" id="ARBA00013047"/>
    </source>
</evidence>
<evidence type="ECO:0000256" key="4">
    <source>
        <dbReference type="ARBA" id="ARBA00020367"/>
    </source>
</evidence>
<evidence type="ECO:0000313" key="16">
    <source>
        <dbReference type="Proteomes" id="UP001595843"/>
    </source>
</evidence>
<comment type="subcellular location">
    <subcellularLocation>
        <location evidence="12">Cytoplasm</location>
    </subcellularLocation>
</comment>
<keyword evidence="16" id="KW-1185">Reference proteome</keyword>
<feature type="domain" description="PurM-like N-terminal" evidence="13">
    <location>
        <begin position="54"/>
        <end position="159"/>
    </location>
</feature>
<dbReference type="Pfam" id="PF00586">
    <property type="entry name" value="AIRS"/>
    <property type="match status" value="1"/>
</dbReference>
<dbReference type="Pfam" id="PF02769">
    <property type="entry name" value="AIRS_C"/>
    <property type="match status" value="1"/>
</dbReference>
<dbReference type="Gene3D" id="3.90.650.10">
    <property type="entry name" value="PurM-like C-terminal domain"/>
    <property type="match status" value="1"/>
</dbReference>
<dbReference type="SUPFAM" id="SSF55326">
    <property type="entry name" value="PurM N-terminal domain-like"/>
    <property type="match status" value="1"/>
</dbReference>
<dbReference type="SUPFAM" id="SSF56042">
    <property type="entry name" value="PurM C-terminal domain-like"/>
    <property type="match status" value="1"/>
</dbReference>
<feature type="domain" description="PurM-like C-terminal" evidence="14">
    <location>
        <begin position="171"/>
        <end position="339"/>
    </location>
</feature>
<keyword evidence="6 12" id="KW-0547">Nucleotide-binding</keyword>
<dbReference type="RefSeq" id="WP_380701707.1">
    <property type="nucleotide sequence ID" value="NZ_JBHSAP010000005.1"/>
</dbReference>
<proteinExistence type="inferred from homology"/>
<dbReference type="InterPro" id="IPR010918">
    <property type="entry name" value="PurM-like_C_dom"/>
</dbReference>
<dbReference type="CDD" id="cd02196">
    <property type="entry name" value="PurM"/>
    <property type="match status" value="1"/>
</dbReference>
<dbReference type="InterPro" id="IPR036676">
    <property type="entry name" value="PurM-like_C_sf"/>
</dbReference>
<name>A0ABV8JI28_9BACL</name>
<dbReference type="EC" id="6.3.3.1" evidence="3 12"/>
<evidence type="ECO:0000256" key="7">
    <source>
        <dbReference type="ARBA" id="ARBA00022840"/>
    </source>
</evidence>
<evidence type="ECO:0000256" key="1">
    <source>
        <dbReference type="ARBA" id="ARBA00004686"/>
    </source>
</evidence>
<evidence type="ECO:0000259" key="13">
    <source>
        <dbReference type="Pfam" id="PF00586"/>
    </source>
</evidence>
<comment type="similarity">
    <text evidence="2 12">Belongs to the AIR synthase family.</text>
</comment>
<protein>
    <recommendedName>
        <fullName evidence="4 12">Phosphoribosylformylglycinamidine cyclo-ligase</fullName>
        <ecNumber evidence="3 12">6.3.3.1</ecNumber>
    </recommendedName>
    <alternativeName>
        <fullName evidence="9 12">AIR synthase</fullName>
    </alternativeName>
    <alternativeName>
        <fullName evidence="10 12">AIRS</fullName>
    </alternativeName>
    <alternativeName>
        <fullName evidence="8 12">Phosphoribosyl-aminoimidazole synthetase</fullName>
    </alternativeName>
</protein>
<evidence type="ECO:0000259" key="14">
    <source>
        <dbReference type="Pfam" id="PF02769"/>
    </source>
</evidence>
<dbReference type="InterPro" id="IPR036921">
    <property type="entry name" value="PurM-like_N_sf"/>
</dbReference>
<dbReference type="NCBIfam" id="TIGR00878">
    <property type="entry name" value="purM"/>
    <property type="match status" value="1"/>
</dbReference>
<evidence type="ECO:0000256" key="10">
    <source>
        <dbReference type="ARBA" id="ARBA00033093"/>
    </source>
</evidence>
<evidence type="ECO:0000256" key="5">
    <source>
        <dbReference type="ARBA" id="ARBA00022598"/>
    </source>
</evidence>
<evidence type="ECO:0000256" key="2">
    <source>
        <dbReference type="ARBA" id="ARBA00010280"/>
    </source>
</evidence>
<accession>A0ABV8JI28</accession>
<dbReference type="EMBL" id="JBHSAP010000005">
    <property type="protein sequence ID" value="MFC4075614.1"/>
    <property type="molecule type" value="Genomic_DNA"/>
</dbReference>
<keyword evidence="7 12" id="KW-0067">ATP-binding</keyword>
<keyword evidence="12" id="KW-0963">Cytoplasm</keyword>
<dbReference type="HAMAP" id="MF_00741">
    <property type="entry name" value="AIRS"/>
    <property type="match status" value="1"/>
</dbReference>
<organism evidence="15 16">
    <name type="scientific">Salinithrix halophila</name>
    <dbReference type="NCBI Taxonomy" id="1485204"/>
    <lineage>
        <taxon>Bacteria</taxon>
        <taxon>Bacillati</taxon>
        <taxon>Bacillota</taxon>
        <taxon>Bacilli</taxon>
        <taxon>Bacillales</taxon>
        <taxon>Thermoactinomycetaceae</taxon>
        <taxon>Salinithrix</taxon>
    </lineage>
</organism>
<evidence type="ECO:0000256" key="6">
    <source>
        <dbReference type="ARBA" id="ARBA00022741"/>
    </source>
</evidence>
<comment type="pathway">
    <text evidence="1 12">Purine metabolism; IMP biosynthesis via de novo pathway; 5-amino-1-(5-phospho-D-ribosyl)imidazole from N(2)-formyl-N(1)-(5-phospho-D-ribosyl)glycinamide: step 2/2.</text>
</comment>
<gene>
    <name evidence="12 15" type="primary">purM</name>
    <name evidence="15" type="ORF">ACFOUO_02185</name>
</gene>
<dbReference type="GO" id="GO:0004641">
    <property type="term" value="F:phosphoribosylformylglycinamidine cyclo-ligase activity"/>
    <property type="evidence" value="ECO:0007669"/>
    <property type="project" value="UniProtKB-EC"/>
</dbReference>
<keyword evidence="12" id="KW-0658">Purine biosynthesis</keyword>
<evidence type="ECO:0000256" key="12">
    <source>
        <dbReference type="HAMAP-Rule" id="MF_00741"/>
    </source>
</evidence>
<evidence type="ECO:0000256" key="9">
    <source>
        <dbReference type="ARBA" id="ARBA00032931"/>
    </source>
</evidence>